<keyword evidence="1" id="KW-0732">Signal</keyword>
<feature type="chain" id="PRO_5011557733" description="Peptidase M1 membrane alanine aminopeptidase domain-containing protein" evidence="1">
    <location>
        <begin position="22"/>
        <end position="625"/>
    </location>
</feature>
<gene>
    <name evidence="3" type="ORF">SAMN05192573_12823</name>
</gene>
<dbReference type="CDD" id="cd09604">
    <property type="entry name" value="M1_APN_like"/>
    <property type="match status" value="1"/>
</dbReference>
<dbReference type="Pfam" id="PF01433">
    <property type="entry name" value="Peptidase_M1"/>
    <property type="match status" value="1"/>
</dbReference>
<dbReference type="SUPFAM" id="SSF55486">
    <property type="entry name" value="Metalloproteases ('zincins'), catalytic domain"/>
    <property type="match status" value="1"/>
</dbReference>
<protein>
    <recommendedName>
        <fullName evidence="2">Peptidase M1 membrane alanine aminopeptidase domain-containing protein</fullName>
    </recommendedName>
</protein>
<organism evidence="3 4">
    <name type="scientific">Mucilaginibacter gossypii</name>
    <dbReference type="NCBI Taxonomy" id="551996"/>
    <lineage>
        <taxon>Bacteria</taxon>
        <taxon>Pseudomonadati</taxon>
        <taxon>Bacteroidota</taxon>
        <taxon>Sphingobacteriia</taxon>
        <taxon>Sphingobacteriales</taxon>
        <taxon>Sphingobacteriaceae</taxon>
        <taxon>Mucilaginibacter</taxon>
    </lineage>
</organism>
<name>A0A1G8MN60_9SPHI</name>
<dbReference type="EMBL" id="FNCG01000028">
    <property type="protein sequence ID" value="SDI69391.1"/>
    <property type="molecule type" value="Genomic_DNA"/>
</dbReference>
<dbReference type="RefSeq" id="WP_091176009.1">
    <property type="nucleotide sequence ID" value="NZ_FNCG01000028.1"/>
</dbReference>
<accession>A0A1G8MN60</accession>
<dbReference type="InterPro" id="IPR027268">
    <property type="entry name" value="Peptidase_M4/M1_CTD_sf"/>
</dbReference>
<dbReference type="Proteomes" id="UP000199705">
    <property type="component" value="Unassembled WGS sequence"/>
</dbReference>
<evidence type="ECO:0000259" key="2">
    <source>
        <dbReference type="Pfam" id="PF01433"/>
    </source>
</evidence>
<sequence length="625" mass="70272">MISIKKLLPFALLLSGTAALAQQSLPIAVNLQKTYTKGTRTTTGAPGKNYWQNTADYKIKINFDPKTRLLSGTVGIDYVNNSPDTLKRVQFKLYPNLYKKGVARQMQVSAGDLTDGVQIKSLSIDNKTPDSAKTRRINGTNMTQRVPPIAPKQKVHFDISYAYTLNKGSHIRTGQVDTGAFFIAYFFPRVAVYDDIDGWNDYPYVGSQEFYNDFCHFSAEITIPGDYKVWATGDLKNADDVYDSRIIKRIANAGASDKVTDIITEDDIKSGNITKNNPTNTWKFEADSVTDFVFAASNHYLWKASSLVVDPKTGRRTRVDAVFNEKHKDYYAVVDYARKTVEVMSYKFPKWPYPYQHETVFDGLDQMEYPMMVNDNPLEDKADAIELTDHEIFHTMFPFYMGINETKYGWMDEGWATIGEWLVSPEIDPSIVDPYGVAAVEQSAGHEVDVPVMTLTPMLTGPAGFTDSYPKPGLGYLYVKDMLGDELFTKALHYYITQWHGKHPMPYDFFNCMNTGSGVNLNWFWKAWFFDNGVTDLAISKVTNAGLKYAATITKVGSKPIPVNLTISYTDGTTELIHKSIAVWCTGNKTTTVNFTAKKAVKKIVLGTTYDPDSNKKDNVWVSAK</sequence>
<keyword evidence="4" id="KW-1185">Reference proteome</keyword>
<dbReference type="AlphaFoldDB" id="A0A1G8MN60"/>
<reference evidence="4" key="1">
    <citation type="submission" date="2016-10" db="EMBL/GenBank/DDBJ databases">
        <authorList>
            <person name="Varghese N."/>
            <person name="Submissions S."/>
        </authorList>
    </citation>
    <scope>NUCLEOTIDE SEQUENCE [LARGE SCALE GENOMIC DNA]</scope>
    <source>
        <strain evidence="4">Gh-67</strain>
    </source>
</reference>
<proteinExistence type="predicted"/>
<dbReference type="STRING" id="551996.SAMN05192573_12823"/>
<dbReference type="GO" id="GO:0008270">
    <property type="term" value="F:zinc ion binding"/>
    <property type="evidence" value="ECO:0007669"/>
    <property type="project" value="InterPro"/>
</dbReference>
<dbReference type="GO" id="GO:0008237">
    <property type="term" value="F:metallopeptidase activity"/>
    <property type="evidence" value="ECO:0007669"/>
    <property type="project" value="InterPro"/>
</dbReference>
<dbReference type="InterPro" id="IPR014782">
    <property type="entry name" value="Peptidase_M1_dom"/>
</dbReference>
<evidence type="ECO:0000313" key="3">
    <source>
        <dbReference type="EMBL" id="SDI69391.1"/>
    </source>
</evidence>
<feature type="signal peptide" evidence="1">
    <location>
        <begin position="1"/>
        <end position="21"/>
    </location>
</feature>
<dbReference type="Gene3D" id="1.10.390.10">
    <property type="entry name" value="Neutral Protease Domain 2"/>
    <property type="match status" value="1"/>
</dbReference>
<feature type="domain" description="Peptidase M1 membrane alanine aminopeptidase" evidence="2">
    <location>
        <begin position="376"/>
        <end position="528"/>
    </location>
</feature>
<evidence type="ECO:0000313" key="4">
    <source>
        <dbReference type="Proteomes" id="UP000199705"/>
    </source>
</evidence>
<evidence type="ECO:0000256" key="1">
    <source>
        <dbReference type="SAM" id="SignalP"/>
    </source>
</evidence>